<gene>
    <name evidence="2" type="ORF">M427DRAFT_59615</name>
</gene>
<accession>A0A139A614</accession>
<proteinExistence type="predicted"/>
<dbReference type="Proteomes" id="UP000070544">
    <property type="component" value="Unassembled WGS sequence"/>
</dbReference>
<dbReference type="AlphaFoldDB" id="A0A139A614"/>
<name>A0A139A614_GONPJ</name>
<dbReference type="EMBL" id="KQ965789">
    <property type="protein sequence ID" value="KXS12260.1"/>
    <property type="molecule type" value="Genomic_DNA"/>
</dbReference>
<keyword evidence="1" id="KW-0812">Transmembrane</keyword>
<keyword evidence="1" id="KW-1133">Transmembrane helix</keyword>
<organism evidence="2 3">
    <name type="scientific">Gonapodya prolifera (strain JEL478)</name>
    <name type="common">Monoblepharis prolifera</name>
    <dbReference type="NCBI Taxonomy" id="1344416"/>
    <lineage>
        <taxon>Eukaryota</taxon>
        <taxon>Fungi</taxon>
        <taxon>Fungi incertae sedis</taxon>
        <taxon>Chytridiomycota</taxon>
        <taxon>Chytridiomycota incertae sedis</taxon>
        <taxon>Monoblepharidomycetes</taxon>
        <taxon>Monoblepharidales</taxon>
        <taxon>Gonapodyaceae</taxon>
        <taxon>Gonapodya</taxon>
    </lineage>
</organism>
<keyword evidence="1" id="KW-0472">Membrane</keyword>
<evidence type="ECO:0000313" key="2">
    <source>
        <dbReference type="EMBL" id="KXS12260.1"/>
    </source>
</evidence>
<dbReference type="OrthoDB" id="10640752at2759"/>
<reference evidence="2 3" key="1">
    <citation type="journal article" date="2015" name="Genome Biol. Evol.">
        <title>Phylogenomic analyses indicate that early fungi evolved digesting cell walls of algal ancestors of land plants.</title>
        <authorList>
            <person name="Chang Y."/>
            <person name="Wang S."/>
            <person name="Sekimoto S."/>
            <person name="Aerts A.L."/>
            <person name="Choi C."/>
            <person name="Clum A."/>
            <person name="LaButti K.M."/>
            <person name="Lindquist E.A."/>
            <person name="Yee Ngan C."/>
            <person name="Ohm R.A."/>
            <person name="Salamov A.A."/>
            <person name="Grigoriev I.V."/>
            <person name="Spatafora J.W."/>
            <person name="Berbee M.L."/>
        </authorList>
    </citation>
    <scope>NUCLEOTIDE SEQUENCE [LARGE SCALE GENOMIC DNA]</scope>
    <source>
        <strain evidence="2 3">JEL478</strain>
    </source>
</reference>
<sequence length="147" mass="14742">MTPVKDITATDTTVNAPAGALGSTWSLAVGWDPVLVPSGRELQVGTIGAAVVFLLRLGAGLALVVSGAVLPTVSIPLWAVTDSSGSEVPPASLGVLVIGVVVTTLEILMEALTRAVVGRVLSSANVEDQDLQSGAGMDPPTTTEVNG</sequence>
<feature type="transmembrane region" description="Helical" evidence="1">
    <location>
        <begin position="90"/>
        <end position="109"/>
    </location>
</feature>
<keyword evidence="3" id="KW-1185">Reference proteome</keyword>
<evidence type="ECO:0000256" key="1">
    <source>
        <dbReference type="SAM" id="Phobius"/>
    </source>
</evidence>
<evidence type="ECO:0000313" key="3">
    <source>
        <dbReference type="Proteomes" id="UP000070544"/>
    </source>
</evidence>
<feature type="transmembrane region" description="Helical" evidence="1">
    <location>
        <begin position="47"/>
        <end position="70"/>
    </location>
</feature>
<protein>
    <submittedName>
        <fullName evidence="2">Uncharacterized protein</fullName>
    </submittedName>
</protein>